<feature type="compositionally biased region" description="Basic and acidic residues" evidence="2">
    <location>
        <begin position="19"/>
        <end position="29"/>
    </location>
</feature>
<keyword evidence="5" id="KW-1185">Reference proteome</keyword>
<keyword evidence="1" id="KW-0067">ATP-binding</keyword>
<accession>A0A836BZC9</accession>
<dbReference type="InterPro" id="IPR001245">
    <property type="entry name" value="Ser-Thr/Tyr_kinase_cat_dom"/>
</dbReference>
<dbReference type="Gene3D" id="1.10.510.10">
    <property type="entry name" value="Transferase(Phosphotransferase) domain 1"/>
    <property type="match status" value="1"/>
</dbReference>
<feature type="region of interest" description="Disordered" evidence="2">
    <location>
        <begin position="1"/>
        <end position="30"/>
    </location>
</feature>
<feature type="binding site" evidence="1">
    <location>
        <position position="67"/>
    </location>
    <ligand>
        <name>ATP</name>
        <dbReference type="ChEBI" id="CHEBI:30616"/>
    </ligand>
</feature>
<dbReference type="Pfam" id="PF07714">
    <property type="entry name" value="PK_Tyr_Ser-Thr"/>
    <property type="match status" value="1"/>
</dbReference>
<dbReference type="Gene3D" id="3.30.200.20">
    <property type="entry name" value="Phosphorylase Kinase, domain 1"/>
    <property type="match status" value="1"/>
</dbReference>
<dbReference type="PROSITE" id="PS00107">
    <property type="entry name" value="PROTEIN_KINASE_ATP"/>
    <property type="match status" value="1"/>
</dbReference>
<dbReference type="InterPro" id="IPR011009">
    <property type="entry name" value="Kinase-like_dom_sf"/>
</dbReference>
<evidence type="ECO:0000259" key="3">
    <source>
        <dbReference type="PROSITE" id="PS50011"/>
    </source>
</evidence>
<proteinExistence type="predicted"/>
<gene>
    <name evidence="4" type="ORF">HYH03_007312</name>
</gene>
<feature type="domain" description="Protein kinase" evidence="3">
    <location>
        <begin position="40"/>
        <end position="251"/>
    </location>
</feature>
<evidence type="ECO:0000256" key="2">
    <source>
        <dbReference type="SAM" id="MobiDB-lite"/>
    </source>
</evidence>
<dbReference type="InterPro" id="IPR000719">
    <property type="entry name" value="Prot_kinase_dom"/>
</dbReference>
<dbReference type="PROSITE" id="PS50011">
    <property type="entry name" value="PROTEIN_KINASE_DOM"/>
    <property type="match status" value="1"/>
</dbReference>
<dbReference type="PANTHER" id="PTHR44329:SF214">
    <property type="entry name" value="PROTEIN KINASE DOMAIN-CONTAINING PROTEIN"/>
    <property type="match status" value="1"/>
</dbReference>
<dbReference type="GO" id="GO:0004674">
    <property type="term" value="F:protein serine/threonine kinase activity"/>
    <property type="evidence" value="ECO:0007669"/>
    <property type="project" value="TreeGrafter"/>
</dbReference>
<dbReference type="InterPro" id="IPR017441">
    <property type="entry name" value="Protein_kinase_ATP_BS"/>
</dbReference>
<dbReference type="AlphaFoldDB" id="A0A836BZC9"/>
<dbReference type="InterPro" id="IPR051681">
    <property type="entry name" value="Ser/Thr_Kinases-Pseudokinases"/>
</dbReference>
<comment type="caution">
    <text evidence="4">The sequence shown here is derived from an EMBL/GenBank/DDBJ whole genome shotgun (WGS) entry which is preliminary data.</text>
</comment>
<dbReference type="OrthoDB" id="339325at2759"/>
<dbReference type="EMBL" id="JAEHOE010000030">
    <property type="protein sequence ID" value="KAG2494545.1"/>
    <property type="molecule type" value="Genomic_DNA"/>
</dbReference>
<dbReference type="SUPFAM" id="SSF56112">
    <property type="entry name" value="Protein kinase-like (PK-like)"/>
    <property type="match status" value="1"/>
</dbReference>
<evidence type="ECO:0000313" key="4">
    <source>
        <dbReference type="EMBL" id="KAG2494545.1"/>
    </source>
</evidence>
<dbReference type="PANTHER" id="PTHR44329">
    <property type="entry name" value="SERINE/THREONINE-PROTEIN KINASE TNNI3K-RELATED"/>
    <property type="match status" value="1"/>
</dbReference>
<evidence type="ECO:0000256" key="1">
    <source>
        <dbReference type="PROSITE-ProRule" id="PRU10141"/>
    </source>
</evidence>
<name>A0A836BZC9_9CHLO</name>
<protein>
    <recommendedName>
        <fullName evidence="3">Protein kinase domain-containing protein</fullName>
    </recommendedName>
</protein>
<reference evidence="4" key="1">
    <citation type="journal article" date="2020" name="bioRxiv">
        <title>Comparative genomics of Chlamydomonas.</title>
        <authorList>
            <person name="Craig R.J."/>
            <person name="Hasan A.R."/>
            <person name="Ness R.W."/>
            <person name="Keightley P.D."/>
        </authorList>
    </citation>
    <scope>NUCLEOTIDE SEQUENCE</scope>
    <source>
        <strain evidence="4">CCAP 11/70</strain>
    </source>
</reference>
<keyword evidence="1" id="KW-0547">Nucleotide-binding</keyword>
<organism evidence="4 5">
    <name type="scientific">Edaphochlamys debaryana</name>
    <dbReference type="NCBI Taxonomy" id="47281"/>
    <lineage>
        <taxon>Eukaryota</taxon>
        <taxon>Viridiplantae</taxon>
        <taxon>Chlorophyta</taxon>
        <taxon>core chlorophytes</taxon>
        <taxon>Chlorophyceae</taxon>
        <taxon>CS clade</taxon>
        <taxon>Chlamydomonadales</taxon>
        <taxon>Chlamydomonadales incertae sedis</taxon>
        <taxon>Edaphochlamys</taxon>
    </lineage>
</organism>
<dbReference type="GO" id="GO:0005524">
    <property type="term" value="F:ATP binding"/>
    <property type="evidence" value="ECO:0007669"/>
    <property type="project" value="UniProtKB-UniRule"/>
</dbReference>
<dbReference type="Proteomes" id="UP000612055">
    <property type="component" value="Unassembled WGS sequence"/>
</dbReference>
<evidence type="ECO:0000313" key="5">
    <source>
        <dbReference type="Proteomes" id="UP000612055"/>
    </source>
</evidence>
<sequence length="251" mass="25769">MGPTDDELHQLGGSAAAHDPSHADPRHQDACSGGLSDAVTLLPVVLGKGAFGKVYQGMWNGQRVAVKRLDLGLAAVAEICHDDVVAEEGAAGKIKAADGLCNQQELRGGAAAAAAAGAGLGCVAGAARPLCADEGAAVLEDSCGCFSTASLDTAAVEAHAQGVLEACLFKTFVAEVEVMARLRHPNIIRLLAASLQPPHVCLVMELAETSLDRFLYGRGPGAALLPLDTVLHIGMQICSALAYLHPTVVHR</sequence>